<accession>A0AB39US99</accession>
<evidence type="ECO:0000259" key="2">
    <source>
        <dbReference type="Pfam" id="PF25583"/>
    </source>
</evidence>
<evidence type="ECO:0000313" key="3">
    <source>
        <dbReference type="EMBL" id="XDT71122.1"/>
    </source>
</evidence>
<dbReference type="InterPro" id="IPR026881">
    <property type="entry name" value="WYL_dom"/>
</dbReference>
<dbReference type="AlphaFoldDB" id="A0AB39US99"/>
<dbReference type="PANTHER" id="PTHR34580:SF1">
    <property type="entry name" value="PROTEIN PAFC"/>
    <property type="match status" value="1"/>
</dbReference>
<dbReference type="PROSITE" id="PS52050">
    <property type="entry name" value="WYL"/>
    <property type="match status" value="1"/>
</dbReference>
<reference evidence="3" key="1">
    <citation type="submission" date="2024-05" db="EMBL/GenBank/DDBJ databases">
        <title>Genome sequencing of novel strain.</title>
        <authorList>
            <person name="Ganbat D."/>
            <person name="Ganbat S."/>
            <person name="Lee S.-J."/>
        </authorList>
    </citation>
    <scope>NUCLEOTIDE SEQUENCE</scope>
    <source>
        <strain evidence="3">SMD15-11</strain>
    </source>
</reference>
<name>A0AB39US99_9GAMM</name>
<dbReference type="EMBL" id="CP154858">
    <property type="protein sequence ID" value="XDT71122.1"/>
    <property type="molecule type" value="Genomic_DNA"/>
</dbReference>
<dbReference type="RefSeq" id="WP_369600161.1">
    <property type="nucleotide sequence ID" value="NZ_CP154858.1"/>
</dbReference>
<dbReference type="Pfam" id="PF25583">
    <property type="entry name" value="WCX"/>
    <property type="match status" value="1"/>
</dbReference>
<dbReference type="Pfam" id="PF13280">
    <property type="entry name" value="WYL"/>
    <property type="match status" value="1"/>
</dbReference>
<feature type="domain" description="WCX" evidence="2">
    <location>
        <begin position="90"/>
        <end position="169"/>
    </location>
</feature>
<dbReference type="InterPro" id="IPR057727">
    <property type="entry name" value="WCX_dom"/>
</dbReference>
<organism evidence="3">
    <name type="scientific">Thermohahella caldifontis</name>
    <dbReference type="NCBI Taxonomy" id="3142973"/>
    <lineage>
        <taxon>Bacteria</taxon>
        <taxon>Pseudomonadati</taxon>
        <taxon>Pseudomonadota</taxon>
        <taxon>Gammaproteobacteria</taxon>
        <taxon>Oceanospirillales</taxon>
        <taxon>Hahellaceae</taxon>
        <taxon>Thermohahella</taxon>
    </lineage>
</organism>
<dbReference type="InterPro" id="IPR051534">
    <property type="entry name" value="CBASS_pafABC_assoc_protein"/>
</dbReference>
<evidence type="ECO:0000259" key="1">
    <source>
        <dbReference type="Pfam" id="PF13280"/>
    </source>
</evidence>
<dbReference type="PANTHER" id="PTHR34580">
    <property type="match status" value="1"/>
</dbReference>
<feature type="domain" description="WYL" evidence="1">
    <location>
        <begin position="3"/>
        <end position="60"/>
    </location>
</feature>
<gene>
    <name evidence="3" type="ORF">AAIA72_09915</name>
</gene>
<sequence length="177" mass="20213">MTGRALEVRYLSRSKSEMHDFILHPQGIVVRYRVTYLLAMAGDYDDVRQFALNRIHSARISEQPGRVNPGFRLQAYVHSGAFGYPMSPEPVVLRARVRPAVAWLLRETPLSESQVLSAEADAGGWYQLEARVPDDRQTQWWLQSMGAEIDVLEPRAWRDAIHRQARQILGQETGEAK</sequence>
<protein>
    <submittedName>
        <fullName evidence="3">WYL domain-containing protein</fullName>
    </submittedName>
</protein>
<proteinExistence type="predicted"/>
<dbReference type="KEGG" id="tcd:AAIA72_09915"/>